<dbReference type="RefSeq" id="WP_157755693.1">
    <property type="nucleotide sequence ID" value="NZ_AP017423.2"/>
</dbReference>
<organism evidence="1 2">
    <name type="scientific">Pseudomonas izuensis</name>
    <dbReference type="NCBI Taxonomy" id="2684212"/>
    <lineage>
        <taxon>Bacteria</taxon>
        <taxon>Pseudomonadati</taxon>
        <taxon>Pseudomonadota</taxon>
        <taxon>Gammaproteobacteria</taxon>
        <taxon>Pseudomonadales</taxon>
        <taxon>Pseudomonadaceae</taxon>
        <taxon>Pseudomonas</taxon>
    </lineage>
</organism>
<evidence type="ECO:0000313" key="2">
    <source>
        <dbReference type="Proteomes" id="UP000218595"/>
    </source>
</evidence>
<dbReference type="Proteomes" id="UP000218595">
    <property type="component" value="Chromosome"/>
</dbReference>
<protein>
    <submittedName>
        <fullName evidence="1">Uncharacterized protein</fullName>
    </submittedName>
</protein>
<evidence type="ECO:0000313" key="1">
    <source>
        <dbReference type="EMBL" id="BCX68980.1"/>
    </source>
</evidence>
<sequence>MILGSLSLGSSFVYARRFMSNLDITPLALSRYQVGLVLFIPNQQP</sequence>
<reference evidence="1 2" key="1">
    <citation type="submission" date="2016-04" db="EMBL/GenBank/DDBJ databases">
        <title>Complete genome sequence of Pseudomonas sp. LAB-08 isolated from TCE contaminated aquifer soil.</title>
        <authorList>
            <person name="Dohra H."/>
            <person name="Suzuki K."/>
            <person name="Fatma A."/>
            <person name="Inuzuka Y."/>
            <person name="Honjo M."/>
            <person name="Tashiro Y."/>
            <person name="Futamata H."/>
        </authorList>
    </citation>
    <scope>NUCLEOTIDE SEQUENCE [LARGE SCALE GENOMIC DNA]</scope>
    <source>
        <strain evidence="1 2">LAB-08</strain>
    </source>
</reference>
<name>A0ABM7RTD4_9PSED</name>
<proteinExistence type="predicted"/>
<gene>
    <name evidence="1" type="ORF">LAB08_R36220</name>
</gene>
<dbReference type="EMBL" id="AP017423">
    <property type="protein sequence ID" value="BCX68980.1"/>
    <property type="molecule type" value="Genomic_DNA"/>
</dbReference>
<keyword evidence="2" id="KW-1185">Reference proteome</keyword>
<accession>A0ABM7RTD4</accession>